<feature type="compositionally biased region" description="Low complexity" evidence="1">
    <location>
        <begin position="105"/>
        <end position="124"/>
    </location>
</feature>
<feature type="region of interest" description="Disordered" evidence="1">
    <location>
        <begin position="102"/>
        <end position="124"/>
    </location>
</feature>
<proteinExistence type="predicted"/>
<sequence length="479" mass="54854">TTYAMTTIPPPFYDLFQSYFQSTTDPTFRNFIATHEQSIVAYYVKGEDLASVWSTRYGKAQAYYYKNILKRTPPKIVTKNVDFGKIAYKILSSDIPAGKDDKTISESNLSTSSSSRTSKNTTRSCRSAAPVSSLFLDKFRTIYENMIDEKKWTLKTGKVVEDEIFRHGIQSEFENLSHSFVIDPFDPLWKSRFTKDEIDEIRGLNPHILPPCPEDLLDYLNQYSDINTLDALISQTCKRRYDFDEAFDLEWAQFSIISALRLFQGNYFPLTDQTEADMIRRIWSFIDTAFDDVKLDIRCSEKESIASSHRRKRERSTNDRKKHGHRTDLLFKCIEGELGCAEVGRKDDGDNGTKELHEMGLKCPKMMKDQLCHLIKVTRHHEYDFAIAGFVIMGLKLRAMVLDRPSTYMCRIQKTPALFFPTNVETMGAKLGALLALVSQVKQLICKTLSLVNEPALVVSQGFDDVNHDDDLPFCPTSP</sequence>
<gene>
    <name evidence="2" type="ORF">INT45_010332</name>
</gene>
<evidence type="ECO:0000313" key="3">
    <source>
        <dbReference type="Proteomes" id="UP000646827"/>
    </source>
</evidence>
<comment type="caution">
    <text evidence="2">The sequence shown here is derived from an EMBL/GenBank/DDBJ whole genome shotgun (WGS) entry which is preliminary data.</text>
</comment>
<protein>
    <submittedName>
        <fullName evidence="2">Uncharacterized protein</fullName>
    </submittedName>
</protein>
<dbReference type="Proteomes" id="UP000646827">
    <property type="component" value="Unassembled WGS sequence"/>
</dbReference>
<dbReference type="OrthoDB" id="2266051at2759"/>
<dbReference type="AlphaFoldDB" id="A0A8H7S9T4"/>
<accession>A0A8H7S9T4</accession>
<feature type="non-terminal residue" evidence="2">
    <location>
        <position position="1"/>
    </location>
</feature>
<evidence type="ECO:0000313" key="2">
    <source>
        <dbReference type="EMBL" id="KAG2225505.1"/>
    </source>
</evidence>
<dbReference type="EMBL" id="JAEPRB010000027">
    <property type="protein sequence ID" value="KAG2225505.1"/>
    <property type="molecule type" value="Genomic_DNA"/>
</dbReference>
<evidence type="ECO:0000256" key="1">
    <source>
        <dbReference type="SAM" id="MobiDB-lite"/>
    </source>
</evidence>
<organism evidence="2 3">
    <name type="scientific">Circinella minor</name>
    <dbReference type="NCBI Taxonomy" id="1195481"/>
    <lineage>
        <taxon>Eukaryota</taxon>
        <taxon>Fungi</taxon>
        <taxon>Fungi incertae sedis</taxon>
        <taxon>Mucoromycota</taxon>
        <taxon>Mucoromycotina</taxon>
        <taxon>Mucoromycetes</taxon>
        <taxon>Mucorales</taxon>
        <taxon>Lichtheimiaceae</taxon>
        <taxon>Circinella</taxon>
    </lineage>
</organism>
<keyword evidence="3" id="KW-1185">Reference proteome</keyword>
<name>A0A8H7S9T4_9FUNG</name>
<reference evidence="2 3" key="1">
    <citation type="submission" date="2020-12" db="EMBL/GenBank/DDBJ databases">
        <title>Metabolic potential, ecology and presence of endohyphal bacteria is reflected in genomic diversity of Mucoromycotina.</title>
        <authorList>
            <person name="Muszewska A."/>
            <person name="Okrasinska A."/>
            <person name="Steczkiewicz K."/>
            <person name="Drgas O."/>
            <person name="Orlowska M."/>
            <person name="Perlinska-Lenart U."/>
            <person name="Aleksandrzak-Piekarczyk T."/>
            <person name="Szatraj K."/>
            <person name="Zielenkiewicz U."/>
            <person name="Pilsyk S."/>
            <person name="Malc E."/>
            <person name="Mieczkowski P."/>
            <person name="Kruszewska J.S."/>
            <person name="Biernat P."/>
            <person name="Pawlowska J."/>
        </authorList>
    </citation>
    <scope>NUCLEOTIDE SEQUENCE [LARGE SCALE GENOMIC DNA]</scope>
    <source>
        <strain evidence="2 3">CBS 142.35</strain>
    </source>
</reference>